<dbReference type="InterPro" id="IPR004242">
    <property type="entry name" value="Transposase_21"/>
</dbReference>
<dbReference type="EMBL" id="GEGO01003912">
    <property type="protein sequence ID" value="JAR91492.1"/>
    <property type="molecule type" value="Transcribed_RNA"/>
</dbReference>
<dbReference type="AlphaFoldDB" id="A0A147BLZ4"/>
<protein>
    <submittedName>
        <fullName evidence="2">Uncharacterized protein</fullName>
    </submittedName>
</protein>
<evidence type="ECO:0000256" key="1">
    <source>
        <dbReference type="SAM" id="MobiDB-lite"/>
    </source>
</evidence>
<feature type="compositionally biased region" description="Polar residues" evidence="1">
    <location>
        <begin position="73"/>
        <end position="84"/>
    </location>
</feature>
<feature type="compositionally biased region" description="Polar residues" evidence="1">
    <location>
        <begin position="131"/>
        <end position="141"/>
    </location>
</feature>
<feature type="region of interest" description="Disordered" evidence="1">
    <location>
        <begin position="64"/>
        <end position="141"/>
    </location>
</feature>
<accession>A0A147BLZ4</accession>
<feature type="non-terminal residue" evidence="2">
    <location>
        <position position="436"/>
    </location>
</feature>
<feature type="non-terminal residue" evidence="2">
    <location>
        <position position="1"/>
    </location>
</feature>
<dbReference type="Pfam" id="PF02992">
    <property type="entry name" value="Transposase_21"/>
    <property type="match status" value="1"/>
</dbReference>
<feature type="compositionally biased region" description="Low complexity" evidence="1">
    <location>
        <begin position="91"/>
        <end position="101"/>
    </location>
</feature>
<sequence>WTVIVSCCFSTGTCCERTTMSLSKCRTRKRYLEPDAWDEPLPRSTEHEIRKRVLVSPSVACPRHNSGCPGPATASTTRGASDSSCGDEPNNHSSSEGSGPSPVVIDDDPGDHSTAEDGGSVPYDEDEYHSSTDTHPGTSSASSPFLLEFVTPLRDGSSMSVGDVLVLIIDIAIKHDLEWTAIEDLLKFGNILLGKNVLAESKYLFRKFSGASPEEMQFHFYCPTCDQLLTKTGGKLPERNNISSTCSICGKHYVGRQLMANGNFFVSLPLDNQFTSLLADSTVREQLLESLSRRKAPENTGVSDITDGSFYKQQREKLNCRKQDLTLTMSADGSPMFKSSNYSIWPVHFTLNELPPHLRWRNVICSLLWYGTKHPNMTLLLQAFADQMRELSRDGIFWNAGGQDIHSKVYCITSVADAPARASMQNLVQYNGYYGC</sequence>
<organism evidence="2">
    <name type="scientific">Ixodes ricinus</name>
    <name type="common">Common tick</name>
    <name type="synonym">Acarus ricinus</name>
    <dbReference type="NCBI Taxonomy" id="34613"/>
    <lineage>
        <taxon>Eukaryota</taxon>
        <taxon>Metazoa</taxon>
        <taxon>Ecdysozoa</taxon>
        <taxon>Arthropoda</taxon>
        <taxon>Chelicerata</taxon>
        <taxon>Arachnida</taxon>
        <taxon>Acari</taxon>
        <taxon>Parasitiformes</taxon>
        <taxon>Ixodida</taxon>
        <taxon>Ixodoidea</taxon>
        <taxon>Ixodidae</taxon>
        <taxon>Ixodinae</taxon>
        <taxon>Ixodes</taxon>
    </lineage>
</organism>
<name>A0A147BLZ4_IXORI</name>
<evidence type="ECO:0000313" key="2">
    <source>
        <dbReference type="EMBL" id="JAR91492.1"/>
    </source>
</evidence>
<reference evidence="2" key="1">
    <citation type="journal article" date="2018" name="PLoS Negl. Trop. Dis.">
        <title>Sialome diversity of ticks revealed by RNAseq of single tick salivary glands.</title>
        <authorList>
            <person name="Perner J."/>
            <person name="Kropackova S."/>
            <person name="Kopacek P."/>
            <person name="Ribeiro J.M."/>
        </authorList>
    </citation>
    <scope>NUCLEOTIDE SEQUENCE</scope>
    <source>
        <strain evidence="2">Siblings of single egg batch collected in Ceske Budejovice</strain>
        <tissue evidence="2">Salivary glands</tissue>
    </source>
</reference>
<proteinExistence type="predicted"/>